<accession>A0A6G0YKM7</accession>
<keyword evidence="3" id="KW-1185">Reference proteome</keyword>
<dbReference type="EMBL" id="VUJU01003578">
    <property type="protein sequence ID" value="KAF0757439.1"/>
    <property type="molecule type" value="Genomic_DNA"/>
</dbReference>
<evidence type="ECO:0000256" key="1">
    <source>
        <dbReference type="SAM" id="MobiDB-lite"/>
    </source>
</evidence>
<dbReference type="Proteomes" id="UP000478052">
    <property type="component" value="Unassembled WGS sequence"/>
</dbReference>
<organism evidence="2 3">
    <name type="scientific">Aphis craccivora</name>
    <name type="common">Cowpea aphid</name>
    <dbReference type="NCBI Taxonomy" id="307492"/>
    <lineage>
        <taxon>Eukaryota</taxon>
        <taxon>Metazoa</taxon>
        <taxon>Ecdysozoa</taxon>
        <taxon>Arthropoda</taxon>
        <taxon>Hexapoda</taxon>
        <taxon>Insecta</taxon>
        <taxon>Pterygota</taxon>
        <taxon>Neoptera</taxon>
        <taxon>Paraneoptera</taxon>
        <taxon>Hemiptera</taxon>
        <taxon>Sternorrhyncha</taxon>
        <taxon>Aphidomorpha</taxon>
        <taxon>Aphidoidea</taxon>
        <taxon>Aphididae</taxon>
        <taxon>Aphidini</taxon>
        <taxon>Aphis</taxon>
        <taxon>Aphis</taxon>
    </lineage>
</organism>
<protein>
    <submittedName>
        <fullName evidence="2">Uncharacterized protein</fullName>
    </submittedName>
</protein>
<feature type="region of interest" description="Disordered" evidence="1">
    <location>
        <begin position="76"/>
        <end position="118"/>
    </location>
</feature>
<evidence type="ECO:0000313" key="2">
    <source>
        <dbReference type="EMBL" id="KAF0757439.1"/>
    </source>
</evidence>
<evidence type="ECO:0000313" key="3">
    <source>
        <dbReference type="Proteomes" id="UP000478052"/>
    </source>
</evidence>
<name>A0A6G0YKM7_APHCR</name>
<reference evidence="2 3" key="1">
    <citation type="submission" date="2019-08" db="EMBL/GenBank/DDBJ databases">
        <title>Whole genome of Aphis craccivora.</title>
        <authorList>
            <person name="Voronova N.V."/>
            <person name="Shulinski R.S."/>
            <person name="Bandarenka Y.V."/>
            <person name="Zhorov D.G."/>
            <person name="Warner D."/>
        </authorList>
    </citation>
    <scope>NUCLEOTIDE SEQUENCE [LARGE SCALE GENOMIC DNA]</scope>
    <source>
        <strain evidence="2">180601</strain>
        <tissue evidence="2">Whole Body</tissue>
    </source>
</reference>
<sequence>MPIYILAHYNIWSLYYNTRYYYYYSTFAPVSAPIRRARTGTGSEGDSRQTGRVNPAPRPLVRAMYTPAGLVAEASTCDVRRMRRGPNTCPRPGARPPQPPPTSLGGGTASAENVEPEPPLLSHAITRILFGDAHRRTRPPLHTSQ</sequence>
<comment type="caution">
    <text evidence="2">The sequence shown here is derived from an EMBL/GenBank/DDBJ whole genome shotgun (WGS) entry which is preliminary data.</text>
</comment>
<dbReference type="AlphaFoldDB" id="A0A6G0YKM7"/>
<feature type="compositionally biased region" description="Pro residues" evidence="1">
    <location>
        <begin position="93"/>
        <end position="102"/>
    </location>
</feature>
<proteinExistence type="predicted"/>
<gene>
    <name evidence="2" type="ORF">FWK35_00034477</name>
</gene>
<feature type="region of interest" description="Disordered" evidence="1">
    <location>
        <begin position="37"/>
        <end position="59"/>
    </location>
</feature>